<dbReference type="EMBL" id="BPLR01005274">
    <property type="protein sequence ID" value="GIY01169.1"/>
    <property type="molecule type" value="Genomic_DNA"/>
</dbReference>
<protein>
    <submittedName>
        <fullName evidence="1">Uncharacterized protein</fullName>
    </submittedName>
</protein>
<evidence type="ECO:0000313" key="1">
    <source>
        <dbReference type="EMBL" id="GIY01169.1"/>
    </source>
</evidence>
<proteinExistence type="predicted"/>
<sequence>MVPVYLMPQPWQTGTTYIKYFQLKEATMFADLQELASSQNLTGVYEKLENASKHLRRCKRFYLCCESATFQGREGRKNGGAEKITCIFYGCFRTPYL</sequence>
<dbReference type="AlphaFoldDB" id="A0AAV4PY72"/>
<dbReference type="Proteomes" id="UP001054945">
    <property type="component" value="Unassembled WGS sequence"/>
</dbReference>
<reference evidence="1 2" key="1">
    <citation type="submission" date="2021-06" db="EMBL/GenBank/DDBJ databases">
        <title>Caerostris extrusa draft genome.</title>
        <authorList>
            <person name="Kono N."/>
            <person name="Arakawa K."/>
        </authorList>
    </citation>
    <scope>NUCLEOTIDE SEQUENCE [LARGE SCALE GENOMIC DNA]</scope>
</reference>
<evidence type="ECO:0000313" key="2">
    <source>
        <dbReference type="Proteomes" id="UP001054945"/>
    </source>
</evidence>
<accession>A0AAV4PY72</accession>
<comment type="caution">
    <text evidence="1">The sequence shown here is derived from an EMBL/GenBank/DDBJ whole genome shotgun (WGS) entry which is preliminary data.</text>
</comment>
<organism evidence="1 2">
    <name type="scientific">Caerostris extrusa</name>
    <name type="common">Bark spider</name>
    <name type="synonym">Caerostris bankana</name>
    <dbReference type="NCBI Taxonomy" id="172846"/>
    <lineage>
        <taxon>Eukaryota</taxon>
        <taxon>Metazoa</taxon>
        <taxon>Ecdysozoa</taxon>
        <taxon>Arthropoda</taxon>
        <taxon>Chelicerata</taxon>
        <taxon>Arachnida</taxon>
        <taxon>Araneae</taxon>
        <taxon>Araneomorphae</taxon>
        <taxon>Entelegynae</taxon>
        <taxon>Araneoidea</taxon>
        <taxon>Araneidae</taxon>
        <taxon>Caerostris</taxon>
    </lineage>
</organism>
<name>A0AAV4PY72_CAEEX</name>
<gene>
    <name evidence="1" type="ORF">CEXT_301041</name>
</gene>
<keyword evidence="2" id="KW-1185">Reference proteome</keyword>